<evidence type="ECO:0000313" key="1">
    <source>
        <dbReference type="EMBL" id="MCG7949033.1"/>
    </source>
</evidence>
<dbReference type="SUPFAM" id="SSF52540">
    <property type="entry name" value="P-loop containing nucleoside triphosphate hydrolases"/>
    <property type="match status" value="1"/>
</dbReference>
<protein>
    <recommendedName>
        <fullName evidence="3">Sulfotransferase domain-containing protein</fullName>
    </recommendedName>
</protein>
<dbReference type="EMBL" id="JAEPCM010000842">
    <property type="protein sequence ID" value="MCG7949033.1"/>
    <property type="molecule type" value="Genomic_DNA"/>
</dbReference>
<dbReference type="Proteomes" id="UP000886667">
    <property type="component" value="Unassembled WGS sequence"/>
</dbReference>
<evidence type="ECO:0000313" key="2">
    <source>
        <dbReference type="Proteomes" id="UP000886667"/>
    </source>
</evidence>
<accession>A0A9E4N7Q7</accession>
<sequence>MKLKKYLIQIVSCSTYMFVPLYRVFGQNKRLLVNKRTDIVIEGYPRSGNTFSVLAFQYAQNDTAHIAHHLHASAQVIWAVKKSIPVVVLIREPIDAILSFVIRDENVGIDEAIKQYIRFYKSIIPYINDIVIAEFDTVISDYGKIICLVNEKYLSTFEVFNHTTENEQKVLELVQKAGEQESNDKIDERTVARPSVERTVLKENILPELMSSRYTQCIKEAQELYSKIISKI</sequence>
<name>A0A9E4N7Q7_9GAMM</name>
<dbReference type="InterPro" id="IPR027417">
    <property type="entry name" value="P-loop_NTPase"/>
</dbReference>
<gene>
    <name evidence="1" type="ORF">JAZ07_22075</name>
</gene>
<comment type="caution">
    <text evidence="1">The sequence shown here is derived from an EMBL/GenBank/DDBJ whole genome shotgun (WGS) entry which is preliminary data.</text>
</comment>
<proteinExistence type="predicted"/>
<dbReference type="AlphaFoldDB" id="A0A9E4N7Q7"/>
<organism evidence="1 2">
    <name type="scientific">Candidatus Thiodiazotropha taylori</name>
    <dbReference type="NCBI Taxonomy" id="2792791"/>
    <lineage>
        <taxon>Bacteria</taxon>
        <taxon>Pseudomonadati</taxon>
        <taxon>Pseudomonadota</taxon>
        <taxon>Gammaproteobacteria</taxon>
        <taxon>Chromatiales</taxon>
        <taxon>Sedimenticolaceae</taxon>
        <taxon>Candidatus Thiodiazotropha</taxon>
    </lineage>
</organism>
<reference evidence="1" key="1">
    <citation type="journal article" date="2021" name="Proc. Natl. Acad. Sci. U.S.A.">
        <title>Global biogeography of chemosynthetic symbionts reveals both localized and globally distributed symbiont groups. .</title>
        <authorList>
            <person name="Osvatic J.T."/>
            <person name="Wilkins L.G.E."/>
            <person name="Leibrecht L."/>
            <person name="Leray M."/>
            <person name="Zauner S."/>
            <person name="Polzin J."/>
            <person name="Camacho Y."/>
            <person name="Gros O."/>
            <person name="van Gils J.A."/>
            <person name="Eisen J.A."/>
            <person name="Petersen J.M."/>
            <person name="Yuen B."/>
        </authorList>
    </citation>
    <scope>NUCLEOTIDE SEQUENCE</scope>
    <source>
        <strain evidence="1">MAGclacostrist064TRANS</strain>
    </source>
</reference>
<evidence type="ECO:0008006" key="3">
    <source>
        <dbReference type="Google" id="ProtNLM"/>
    </source>
</evidence>